<protein>
    <submittedName>
        <fullName evidence="1">Uncharacterized protein</fullName>
    </submittedName>
</protein>
<accession>A0A0E9XSQ0</accession>
<dbReference type="EMBL" id="GBXM01003707">
    <property type="protein sequence ID" value="JAI04871.1"/>
    <property type="molecule type" value="Transcribed_RNA"/>
</dbReference>
<reference evidence="1" key="2">
    <citation type="journal article" date="2015" name="Fish Shellfish Immunol.">
        <title>Early steps in the European eel (Anguilla anguilla)-Vibrio vulnificus interaction in the gills: Role of the RtxA13 toxin.</title>
        <authorList>
            <person name="Callol A."/>
            <person name="Pajuelo D."/>
            <person name="Ebbesson L."/>
            <person name="Teles M."/>
            <person name="MacKenzie S."/>
            <person name="Amaro C."/>
        </authorList>
    </citation>
    <scope>NUCLEOTIDE SEQUENCE</scope>
</reference>
<sequence>MLIFIKWNVFIHLYKNKCVRQVPKIRAMSLRNLRQIVLTGLQIQDGLNTKVCRSTTLILQSLLTFEGKKKLGTLNEFKSCQYIRKEEWCSSKKTI</sequence>
<proteinExistence type="predicted"/>
<dbReference type="AlphaFoldDB" id="A0A0E9XSQ0"/>
<organism evidence="1">
    <name type="scientific">Anguilla anguilla</name>
    <name type="common">European freshwater eel</name>
    <name type="synonym">Muraena anguilla</name>
    <dbReference type="NCBI Taxonomy" id="7936"/>
    <lineage>
        <taxon>Eukaryota</taxon>
        <taxon>Metazoa</taxon>
        <taxon>Chordata</taxon>
        <taxon>Craniata</taxon>
        <taxon>Vertebrata</taxon>
        <taxon>Euteleostomi</taxon>
        <taxon>Actinopterygii</taxon>
        <taxon>Neopterygii</taxon>
        <taxon>Teleostei</taxon>
        <taxon>Anguilliformes</taxon>
        <taxon>Anguillidae</taxon>
        <taxon>Anguilla</taxon>
    </lineage>
</organism>
<reference evidence="1" key="1">
    <citation type="submission" date="2014-11" db="EMBL/GenBank/DDBJ databases">
        <authorList>
            <person name="Amaro Gonzalez C."/>
        </authorList>
    </citation>
    <scope>NUCLEOTIDE SEQUENCE</scope>
</reference>
<name>A0A0E9XSQ0_ANGAN</name>
<evidence type="ECO:0000313" key="1">
    <source>
        <dbReference type="EMBL" id="JAI04871.1"/>
    </source>
</evidence>